<evidence type="ECO:0000313" key="4">
    <source>
        <dbReference type="Proteomes" id="UP000037035"/>
    </source>
</evidence>
<feature type="region of interest" description="Disordered" evidence="1">
    <location>
        <begin position="1"/>
        <end position="21"/>
    </location>
</feature>
<protein>
    <submittedName>
        <fullName evidence="3">Uncharacterized protein</fullName>
    </submittedName>
</protein>
<dbReference type="EMBL" id="LAVV01014849">
    <property type="protein sequence ID" value="KNZ44383.1"/>
    <property type="molecule type" value="Genomic_DNA"/>
</dbReference>
<dbReference type="OrthoDB" id="3250324at2759"/>
<reference evidence="3 4" key="1">
    <citation type="submission" date="2015-08" db="EMBL/GenBank/DDBJ databases">
        <title>Next Generation Sequencing and Analysis of the Genome of Puccinia sorghi L Schw, the Causal Agent of Maize Common Rust.</title>
        <authorList>
            <person name="Rochi L."/>
            <person name="Burguener G."/>
            <person name="Darino M."/>
            <person name="Turjanski A."/>
            <person name="Kreff E."/>
            <person name="Dieguez M.J."/>
            <person name="Sacco F."/>
        </authorList>
    </citation>
    <scope>NUCLEOTIDE SEQUENCE [LARGE SCALE GENOMIC DNA]</scope>
    <source>
        <strain evidence="3 4">RO10H11247</strain>
    </source>
</reference>
<keyword evidence="2" id="KW-0472">Membrane</keyword>
<dbReference type="VEuPathDB" id="FungiDB:VP01_921g5"/>
<dbReference type="AlphaFoldDB" id="A0A0L6U7A6"/>
<comment type="caution">
    <text evidence="3">The sequence shown here is derived from an EMBL/GenBank/DDBJ whole genome shotgun (WGS) entry which is preliminary data.</text>
</comment>
<feature type="transmembrane region" description="Helical" evidence="2">
    <location>
        <begin position="106"/>
        <end position="132"/>
    </location>
</feature>
<keyword evidence="2" id="KW-1133">Transmembrane helix</keyword>
<organism evidence="3 4">
    <name type="scientific">Puccinia sorghi</name>
    <dbReference type="NCBI Taxonomy" id="27349"/>
    <lineage>
        <taxon>Eukaryota</taxon>
        <taxon>Fungi</taxon>
        <taxon>Dikarya</taxon>
        <taxon>Basidiomycota</taxon>
        <taxon>Pucciniomycotina</taxon>
        <taxon>Pucciniomycetes</taxon>
        <taxon>Pucciniales</taxon>
        <taxon>Pucciniaceae</taxon>
        <taxon>Puccinia</taxon>
    </lineage>
</organism>
<keyword evidence="2" id="KW-0812">Transmembrane</keyword>
<proteinExistence type="predicted"/>
<keyword evidence="4" id="KW-1185">Reference proteome</keyword>
<feature type="compositionally biased region" description="Basic and acidic residues" evidence="1">
    <location>
        <begin position="1"/>
        <end position="10"/>
    </location>
</feature>
<accession>A0A0L6U7A6</accession>
<sequence length="299" mass="34303">MAWGMRKDDQQNPEPPGTTRIRTHFWDPASIAGCEIGRTKIPYLSSYDKSPITKAFHAHLLQIHNLAYPNHTKKLNMNQPDLDKWCRKGVVLPKVELNNQTLKSALFYMIANCDFLFAIAAIATHTICMYHLSEETIKESYLAKHILISFTQDAWTSPNVTDCLYGSHSPLCQFSSLCRKRFADLFYETLSKYQIFDQLHTLTANNVLVNMNPMDISLLVSPPDGADINSKTIIKRVHSLCTWVRFLPQQQDRFEITFPSCQLELHKSKIKVPNPLELQFLHFSMGSLALKIMQPFLQT</sequence>
<evidence type="ECO:0000256" key="1">
    <source>
        <dbReference type="SAM" id="MobiDB-lite"/>
    </source>
</evidence>
<name>A0A0L6U7A6_9BASI</name>
<evidence type="ECO:0000256" key="2">
    <source>
        <dbReference type="SAM" id="Phobius"/>
    </source>
</evidence>
<evidence type="ECO:0000313" key="3">
    <source>
        <dbReference type="EMBL" id="KNZ44383.1"/>
    </source>
</evidence>
<gene>
    <name evidence="3" type="ORF">VP01_921g5</name>
</gene>
<dbReference type="Proteomes" id="UP000037035">
    <property type="component" value="Unassembled WGS sequence"/>
</dbReference>